<dbReference type="PATRIC" id="fig|545.12.peg.2181"/>
<dbReference type="OMA" id="WEKSPGI"/>
<dbReference type="PANTHER" id="PTHR19328">
    <property type="entry name" value="HEDGEHOG-INTERACTING PROTEIN"/>
    <property type="match status" value="1"/>
</dbReference>
<sequence>MRRTLFSVALLALFSPFVNAETPAVKVEVLQTKLDHPWALAFLPDNRGMLITLRGGQLRHWQAGKGLSDPITGVPKVWANGQGGLLDVALAPDFEQSRRVWLSFSEADREGKAGTAVGFGRLSDDLKHLEEFQTVFRQMPKLSTGNHFGGRLVFDGKGHLFIGLGENNQRPTAQDLDKLQGKVVRLTDQGSVPPDNPFVNQTGARPEIWSYGIRNPQGMAINPWSDALWLNEHGPRGGDEINIPEKGKNYGWPLATWGINYSGFKIPEARGEIVEGTEQPIFYWKKSPAVSGMAFYNSDTFPQWKQKLFIGALKEQDVIVLSVNGDKVTEDGRILGDRGKRIRDVRAGPDGYLYVLTDESDGELLKVSPRA</sequence>
<dbReference type="GeneID" id="45136190"/>
<dbReference type="Gene3D" id="2.120.10.30">
    <property type="entry name" value="TolB, C-terminal domain"/>
    <property type="match status" value="1"/>
</dbReference>
<organism evidence="2">
    <name type="scientific">Citrobacter koseri</name>
    <name type="common">Citrobacter diversus</name>
    <dbReference type="NCBI Taxonomy" id="545"/>
    <lineage>
        <taxon>Bacteria</taxon>
        <taxon>Pseudomonadati</taxon>
        <taxon>Pseudomonadota</taxon>
        <taxon>Gammaproteobacteria</taxon>
        <taxon>Enterobacterales</taxon>
        <taxon>Enterobacteriaceae</taxon>
        <taxon>Citrobacter</taxon>
    </lineage>
</organism>
<name>A0A078LIX7_CITKO</name>
<feature type="domain" description="Glucose/Sorbosone dehydrogenase" evidence="1">
    <location>
        <begin position="34"/>
        <end position="366"/>
    </location>
</feature>
<dbReference type="RefSeq" id="WP_012133121.1">
    <property type="nucleotide sequence ID" value="NZ_CP033780.1"/>
</dbReference>
<proteinExistence type="predicted"/>
<accession>A0A078LIX7</accession>
<dbReference type="InterPro" id="IPR011041">
    <property type="entry name" value="Quinoprot_gluc/sorb_DH_b-prop"/>
</dbReference>
<dbReference type="Pfam" id="PF07995">
    <property type="entry name" value="GSDH"/>
    <property type="match status" value="1"/>
</dbReference>
<dbReference type="InterPro" id="IPR011042">
    <property type="entry name" value="6-blade_b-propeller_TolB-like"/>
</dbReference>
<dbReference type="AlphaFoldDB" id="A0A078LIX7"/>
<dbReference type="EMBL" id="LK931336">
    <property type="protein sequence ID" value="CDZ84029.1"/>
    <property type="molecule type" value="Genomic_DNA"/>
</dbReference>
<dbReference type="PANTHER" id="PTHR19328:SF75">
    <property type="entry name" value="ALDOSE SUGAR DEHYDROGENASE YLII"/>
    <property type="match status" value="1"/>
</dbReference>
<evidence type="ECO:0000259" key="1">
    <source>
        <dbReference type="Pfam" id="PF07995"/>
    </source>
</evidence>
<protein>
    <submittedName>
        <fullName evidence="2">Soluble aldose sugar dehydrogenase</fullName>
    </submittedName>
</protein>
<reference evidence="2" key="1">
    <citation type="submission" date="2014-06" db="EMBL/GenBank/DDBJ databases">
        <authorList>
            <person name="Urmite Genomes Urmite Genomes"/>
        </authorList>
    </citation>
    <scope>NUCLEOTIDE SEQUENCE</scope>
</reference>
<dbReference type="SUPFAM" id="SSF50952">
    <property type="entry name" value="Soluble quinoprotein glucose dehydrogenase"/>
    <property type="match status" value="1"/>
</dbReference>
<evidence type="ECO:0000313" key="2">
    <source>
        <dbReference type="EMBL" id="CDZ84029.1"/>
    </source>
</evidence>
<gene>
    <name evidence="2" type="primary">yliI_2</name>
    <name evidence="2" type="ORF">BN1086_02164</name>
</gene>
<dbReference type="InterPro" id="IPR012938">
    <property type="entry name" value="Glc/Sorbosone_DH"/>
</dbReference>